<dbReference type="EMBL" id="ACXX02000002">
    <property type="protein sequence ID" value="EGD49181.1"/>
    <property type="molecule type" value="Genomic_DNA"/>
</dbReference>
<proteinExistence type="predicted"/>
<evidence type="ECO:0000313" key="2">
    <source>
        <dbReference type="EMBL" id="EGD49181.1"/>
    </source>
</evidence>
<dbReference type="RefSeq" id="WP_004617379.1">
    <property type="nucleotide sequence ID" value="NZ_ACXX02000002.1"/>
</dbReference>
<feature type="compositionally biased region" description="Acidic residues" evidence="1">
    <location>
        <begin position="7"/>
        <end position="66"/>
    </location>
</feature>
<feature type="compositionally biased region" description="Polar residues" evidence="1">
    <location>
        <begin position="69"/>
        <end position="84"/>
    </location>
</feature>
<evidence type="ECO:0000256" key="1">
    <source>
        <dbReference type="SAM" id="MobiDB-lite"/>
    </source>
</evidence>
<reference evidence="2" key="2">
    <citation type="submission" date="2011-01" db="EMBL/GenBank/DDBJ databases">
        <title>The Non-contiguous Finished genome of Clostridium papyrosolvens.</title>
        <authorList>
            <person name="Lucas S."/>
            <person name="Copeland A."/>
            <person name="Lapidus A."/>
            <person name="Cheng J.-F."/>
            <person name="Goodwin L."/>
            <person name="Pitluck S."/>
            <person name="Misra M."/>
            <person name="Chertkov O."/>
            <person name="Detter J.C."/>
            <person name="Han C."/>
            <person name="Tapia R."/>
            <person name="Land M."/>
            <person name="Hauser L."/>
            <person name="Kyrpides N."/>
            <person name="Ivanova N."/>
            <person name="Pagani I."/>
            <person name="Mouttaki H."/>
            <person name="He Z."/>
            <person name="Zhou J."/>
            <person name="Hemme C.L."/>
            <person name="Woyke T."/>
        </authorList>
    </citation>
    <scope>NUCLEOTIDE SEQUENCE [LARGE SCALE GENOMIC DNA]</scope>
    <source>
        <strain evidence="2">DSM 2782</strain>
    </source>
</reference>
<name>F1T9J9_9FIRM</name>
<protein>
    <submittedName>
        <fullName evidence="2">Uncharacterized protein</fullName>
    </submittedName>
</protein>
<dbReference type="OrthoDB" id="2087696at2"/>
<comment type="caution">
    <text evidence="2">The sequence shown here is derived from an EMBL/GenBank/DDBJ whole genome shotgun (WGS) entry which is preliminary data.</text>
</comment>
<dbReference type="AlphaFoldDB" id="F1T9J9"/>
<dbReference type="Proteomes" id="UP000003860">
    <property type="component" value="Unassembled WGS sequence"/>
</dbReference>
<gene>
    <name evidence="2" type="ORF">Cpap_3611</name>
</gene>
<reference evidence="2" key="1">
    <citation type="submission" date="2009-07" db="EMBL/GenBank/DDBJ databases">
        <authorList>
            <consortium name="US DOE Joint Genome Institute (JGI-PGF)"/>
            <person name="Lucas S."/>
            <person name="Copeland A."/>
            <person name="Lapidus A."/>
            <person name="Glavina del Rio T."/>
            <person name="Tice H."/>
            <person name="Bruce D."/>
            <person name="Goodwin L."/>
            <person name="Pitluck S."/>
            <person name="Larimer F."/>
            <person name="Land M.L."/>
            <person name="Mouttaki H."/>
            <person name="He Z."/>
            <person name="Zhou J."/>
            <person name="Hemme C.L."/>
        </authorList>
    </citation>
    <scope>NUCLEOTIDE SEQUENCE [LARGE SCALE GENOMIC DNA]</scope>
    <source>
        <strain evidence="2">DSM 2782</strain>
    </source>
</reference>
<feature type="region of interest" description="Disordered" evidence="1">
    <location>
        <begin position="1"/>
        <end position="85"/>
    </location>
</feature>
<organism evidence="2 3">
    <name type="scientific">Ruminiclostridium papyrosolvens DSM 2782</name>
    <dbReference type="NCBI Taxonomy" id="588581"/>
    <lineage>
        <taxon>Bacteria</taxon>
        <taxon>Bacillati</taxon>
        <taxon>Bacillota</taxon>
        <taxon>Clostridia</taxon>
        <taxon>Eubacteriales</taxon>
        <taxon>Oscillospiraceae</taxon>
        <taxon>Ruminiclostridium</taxon>
    </lineage>
</organism>
<accession>F1T9J9</accession>
<sequence>MTNGFWDGDDYEDHDLQSDTDYDTDDIEDEDSEDDDTEDYDDDDRDYGEHDEDKEEDAEDNDMEENSDVHSNQSIIKQKSSHSPSFHGYGKCMRYLCNCQHFESISGNTCSNCGHNYSDHW</sequence>
<evidence type="ECO:0000313" key="3">
    <source>
        <dbReference type="Proteomes" id="UP000003860"/>
    </source>
</evidence>
<dbReference type="STRING" id="588581.Cpap_3611"/>
<dbReference type="eggNOG" id="ENOG50327F9">
    <property type="taxonomic scope" value="Bacteria"/>
</dbReference>
<keyword evidence="3" id="KW-1185">Reference proteome</keyword>